<feature type="region of interest" description="Disordered" evidence="1">
    <location>
        <begin position="126"/>
        <end position="211"/>
    </location>
</feature>
<accession>A0A7S2B8B9</accession>
<sequence>MEKQVSRDGLQGFQDNNDGEKKGQKFHVNFNGRDVRDEDRWQQGMRPHRTDVQEGNPPLSNHPDISMNENSDRWTPLMSDDQFVSPLQRMMEATPDATMRSPIVAFSPSDPSLGLSSPRMISVLKNRHGPHSRQHFNSSPAQHVSEPKLAHATRTTLMGLIGGLEGGLSNEGSSSSSKSRKSSNSQGGGWKPSGIQQQQQQLPVKLQEQQE</sequence>
<proteinExistence type="predicted"/>
<reference evidence="2" key="1">
    <citation type="submission" date="2021-01" db="EMBL/GenBank/DDBJ databases">
        <authorList>
            <person name="Corre E."/>
            <person name="Pelletier E."/>
            <person name="Niang G."/>
            <person name="Scheremetjew M."/>
            <person name="Finn R."/>
            <person name="Kale V."/>
            <person name="Holt S."/>
            <person name="Cochrane G."/>
            <person name="Meng A."/>
            <person name="Brown T."/>
            <person name="Cohen L."/>
        </authorList>
    </citation>
    <scope>NUCLEOTIDE SEQUENCE</scope>
    <source>
        <strain evidence="2">CCMP1381</strain>
    </source>
</reference>
<gene>
    <name evidence="2" type="ORF">DSPE1174_LOCUS6277</name>
</gene>
<protein>
    <submittedName>
        <fullName evidence="2">Uncharacterized protein</fullName>
    </submittedName>
</protein>
<evidence type="ECO:0000313" key="2">
    <source>
        <dbReference type="EMBL" id="CAD9389604.1"/>
    </source>
</evidence>
<dbReference type="AlphaFoldDB" id="A0A7S2B8B9"/>
<feature type="compositionally biased region" description="Low complexity" evidence="1">
    <location>
        <begin position="196"/>
        <end position="211"/>
    </location>
</feature>
<organism evidence="2">
    <name type="scientific">Octactis speculum</name>
    <dbReference type="NCBI Taxonomy" id="3111310"/>
    <lineage>
        <taxon>Eukaryota</taxon>
        <taxon>Sar</taxon>
        <taxon>Stramenopiles</taxon>
        <taxon>Ochrophyta</taxon>
        <taxon>Dictyochophyceae</taxon>
        <taxon>Dictyochales</taxon>
        <taxon>Dictyochaceae</taxon>
        <taxon>Octactis</taxon>
    </lineage>
</organism>
<evidence type="ECO:0000256" key="1">
    <source>
        <dbReference type="SAM" id="MobiDB-lite"/>
    </source>
</evidence>
<feature type="compositionally biased region" description="Low complexity" evidence="1">
    <location>
        <begin position="167"/>
        <end position="185"/>
    </location>
</feature>
<name>A0A7S2B8B9_9STRA</name>
<dbReference type="EMBL" id="HBGS01011933">
    <property type="protein sequence ID" value="CAD9389604.1"/>
    <property type="molecule type" value="Transcribed_RNA"/>
</dbReference>
<feature type="region of interest" description="Disordered" evidence="1">
    <location>
        <begin position="1"/>
        <end position="78"/>
    </location>
</feature>